<dbReference type="PANTHER" id="PTHR17537">
    <property type="entry name" value="TRANSDUCER OF ERBB2 TOB"/>
    <property type="match status" value="1"/>
</dbReference>
<dbReference type="PROSITE" id="PS01203">
    <property type="entry name" value="BTG_2"/>
    <property type="match status" value="1"/>
</dbReference>
<dbReference type="RefSeq" id="XP_033170129.1">
    <property type="nucleotide sequence ID" value="XM_033314238.1"/>
</dbReference>
<dbReference type="PRINTS" id="PR00310">
    <property type="entry name" value="ANTIPRLFBTG1"/>
</dbReference>
<dbReference type="Pfam" id="PF07742">
    <property type="entry name" value="BTG"/>
    <property type="match status" value="1"/>
</dbReference>
<dbReference type="InterPro" id="IPR036054">
    <property type="entry name" value="BTG-like_sf"/>
</dbReference>
<comment type="similarity">
    <text evidence="1">Belongs to the BTG family.</text>
</comment>
<dbReference type="Gene3D" id="3.90.640.90">
    <property type="entry name" value="Anti-proliferative protein, N-terminal domain"/>
    <property type="match status" value="1"/>
</dbReference>
<dbReference type="AlphaFoldDB" id="A0A6P8L294"/>
<dbReference type="SUPFAM" id="SSF160696">
    <property type="entry name" value="BTG domain-like"/>
    <property type="match status" value="1"/>
</dbReference>
<feature type="region of interest" description="Disordered" evidence="3">
    <location>
        <begin position="415"/>
        <end position="436"/>
    </location>
</feature>
<dbReference type="Proteomes" id="UP000515162">
    <property type="component" value="Chromosome X"/>
</dbReference>
<gene>
    <name evidence="6 7" type="primary">LOC117147371</name>
</gene>
<evidence type="ECO:0000256" key="1">
    <source>
        <dbReference type="ARBA" id="ARBA00007989"/>
    </source>
</evidence>
<dbReference type="RefSeq" id="XP_033170128.1">
    <property type="nucleotide sequence ID" value="XM_033314237.1"/>
</dbReference>
<feature type="compositionally biased region" description="Polar residues" evidence="3">
    <location>
        <begin position="177"/>
        <end position="186"/>
    </location>
</feature>
<feature type="region of interest" description="Disordered" evidence="3">
    <location>
        <begin position="151"/>
        <end position="224"/>
    </location>
</feature>
<name>A0A6P8L294_DROMA</name>
<feature type="compositionally biased region" description="Low complexity" evidence="3">
    <location>
        <begin position="187"/>
        <end position="214"/>
    </location>
</feature>
<feature type="compositionally biased region" description="Low complexity" evidence="3">
    <location>
        <begin position="163"/>
        <end position="176"/>
    </location>
</feature>
<dbReference type="PANTHER" id="PTHR17537:SF5">
    <property type="entry name" value="TRANSDUCER OF ERBB2, ISOFORM A"/>
    <property type="match status" value="1"/>
</dbReference>
<evidence type="ECO:0000259" key="4">
    <source>
        <dbReference type="PROSITE" id="PS01203"/>
    </source>
</evidence>
<dbReference type="GeneID" id="117147371"/>
<evidence type="ECO:0000256" key="3">
    <source>
        <dbReference type="SAM" id="MobiDB-lite"/>
    </source>
</evidence>
<keyword evidence="2" id="KW-0597">Phosphoprotein</keyword>
<dbReference type="GO" id="GO:0005634">
    <property type="term" value="C:nucleus"/>
    <property type="evidence" value="ECO:0007669"/>
    <property type="project" value="TreeGrafter"/>
</dbReference>
<sequence>MHIEIQVALNFVISYLYNKLPRRRVNIFGEELEKALRDKFQDHWYPEKPFKGSAYRCLKTGDPIDSVLERAARESGVPIGDILENLPSELSVWIDPGEVSFRIGEKGAVKILYTENNENHEDSHSADREVTKMFNPEAQCFRPIDAVNTTMNNMSLSPKGHHQAGSSPHSAASSSPTYKGSPNRTISGSCSSVSATGSGTGSASRSGSNHAPGPSAAPGPVPGNGATANAAAAAFMQRGAQAPLTFTTATFAQTKFGSTKLKTSSKRTNSSSAYRMSPTEFSNYIKQRAMQQQMHHGHAVVPSAGSSVSAAYGGLDAVSPARSLSPNPLSLAGNQNQPVSGSSADSYYYPNMAINMYPQYGTPRCLFESHFSADVSSMGLYVSGTAGAAVAAVGSVGANKYSTYLEPCYYGSGHANNTQQHPQQQNRGGMDRPNSSESCFGLNVDCGSVVLEDSSSSSSAAAAAVAVTIAGDSSAENSPLSTPTVAAINVGKATSPPSNSTSSSSSHPTQQVEQPSSSSGNGNGNANANANGNNGNNSNSNTKLIDGISAFYGTGSSYQQLLVAN</sequence>
<feature type="compositionally biased region" description="Low complexity" evidence="3">
    <location>
        <begin position="516"/>
        <end position="538"/>
    </location>
</feature>
<protein>
    <submittedName>
        <fullName evidence="6 7">Protein Tob2 isoform X1</fullName>
    </submittedName>
</protein>
<dbReference type="InterPro" id="IPR002087">
    <property type="entry name" value="Anti_prolifrtn"/>
</dbReference>
<accession>A0A6P8L294</accession>
<dbReference type="FunFam" id="3.90.640.90:FF:000001">
    <property type="entry name" value="TOB1 isoform 1"/>
    <property type="match status" value="1"/>
</dbReference>
<keyword evidence="5" id="KW-1185">Reference proteome</keyword>
<reference evidence="6 7" key="1">
    <citation type="submission" date="2025-04" db="UniProtKB">
        <authorList>
            <consortium name="RefSeq"/>
        </authorList>
    </citation>
    <scope>IDENTIFICATION</scope>
    <source>
        <strain evidence="6 7">Mau12</strain>
        <tissue evidence="6 7">Whole Body</tissue>
    </source>
</reference>
<dbReference type="InterPro" id="IPR015676">
    <property type="entry name" value="Tob1/2"/>
</dbReference>
<organism evidence="5 7">
    <name type="scientific">Drosophila mauritiana</name>
    <name type="common">Fruit fly</name>
    <dbReference type="NCBI Taxonomy" id="7226"/>
    <lineage>
        <taxon>Eukaryota</taxon>
        <taxon>Metazoa</taxon>
        <taxon>Ecdysozoa</taxon>
        <taxon>Arthropoda</taxon>
        <taxon>Hexapoda</taxon>
        <taxon>Insecta</taxon>
        <taxon>Pterygota</taxon>
        <taxon>Neoptera</taxon>
        <taxon>Endopterygota</taxon>
        <taxon>Diptera</taxon>
        <taxon>Brachycera</taxon>
        <taxon>Muscomorpha</taxon>
        <taxon>Ephydroidea</taxon>
        <taxon>Drosophilidae</taxon>
        <taxon>Drosophila</taxon>
        <taxon>Sophophora</taxon>
    </lineage>
</organism>
<evidence type="ECO:0000256" key="2">
    <source>
        <dbReference type="ARBA" id="ARBA00022553"/>
    </source>
</evidence>
<dbReference type="SMART" id="SM00099">
    <property type="entry name" value="btg1"/>
    <property type="match status" value="1"/>
</dbReference>
<dbReference type="GO" id="GO:0005737">
    <property type="term" value="C:cytoplasm"/>
    <property type="evidence" value="ECO:0007669"/>
    <property type="project" value="TreeGrafter"/>
</dbReference>
<evidence type="ECO:0000313" key="6">
    <source>
        <dbReference type="RefSeq" id="XP_033170128.1"/>
    </source>
</evidence>
<evidence type="ECO:0000313" key="5">
    <source>
        <dbReference type="Proteomes" id="UP000515162"/>
    </source>
</evidence>
<feature type="domain" description="Anti-proliferative protein" evidence="4">
    <location>
        <begin position="86"/>
        <end position="105"/>
    </location>
</feature>
<dbReference type="GO" id="GO:0003714">
    <property type="term" value="F:transcription corepressor activity"/>
    <property type="evidence" value="ECO:0007669"/>
    <property type="project" value="TreeGrafter"/>
</dbReference>
<dbReference type="CTD" id="32574"/>
<evidence type="ECO:0000313" key="7">
    <source>
        <dbReference type="RefSeq" id="XP_033170129.1"/>
    </source>
</evidence>
<feature type="region of interest" description="Disordered" evidence="3">
    <location>
        <begin position="490"/>
        <end position="538"/>
    </location>
</feature>
<feature type="compositionally biased region" description="Low complexity" evidence="3">
    <location>
        <begin position="494"/>
        <end position="509"/>
    </location>
</feature>
<proteinExistence type="inferred from homology"/>